<gene>
    <name evidence="2" type="ORF">SARC_16733</name>
</gene>
<keyword evidence="1" id="KW-0812">Transmembrane</keyword>
<evidence type="ECO:0000313" key="3">
    <source>
        <dbReference type="Proteomes" id="UP000054560"/>
    </source>
</evidence>
<keyword evidence="1" id="KW-1133">Transmembrane helix</keyword>
<reference evidence="2 3" key="1">
    <citation type="submission" date="2011-02" db="EMBL/GenBank/DDBJ databases">
        <title>The Genome Sequence of Sphaeroforma arctica JP610.</title>
        <authorList>
            <consortium name="The Broad Institute Genome Sequencing Platform"/>
            <person name="Russ C."/>
            <person name="Cuomo C."/>
            <person name="Young S.K."/>
            <person name="Zeng Q."/>
            <person name="Gargeya S."/>
            <person name="Alvarado L."/>
            <person name="Berlin A."/>
            <person name="Chapman S.B."/>
            <person name="Chen Z."/>
            <person name="Freedman E."/>
            <person name="Gellesch M."/>
            <person name="Goldberg J."/>
            <person name="Griggs A."/>
            <person name="Gujja S."/>
            <person name="Heilman E."/>
            <person name="Heiman D."/>
            <person name="Howarth C."/>
            <person name="Mehta T."/>
            <person name="Neiman D."/>
            <person name="Pearson M."/>
            <person name="Roberts A."/>
            <person name="Saif S."/>
            <person name="Shea T."/>
            <person name="Shenoy N."/>
            <person name="Sisk P."/>
            <person name="Stolte C."/>
            <person name="Sykes S."/>
            <person name="White J."/>
            <person name="Yandava C."/>
            <person name="Burger G."/>
            <person name="Gray M.W."/>
            <person name="Holland P.W.H."/>
            <person name="King N."/>
            <person name="Lang F.B.F."/>
            <person name="Roger A.J."/>
            <person name="Ruiz-Trillo I."/>
            <person name="Haas B."/>
            <person name="Nusbaum C."/>
            <person name="Birren B."/>
        </authorList>
    </citation>
    <scope>NUCLEOTIDE SEQUENCE [LARGE SCALE GENOMIC DNA]</scope>
    <source>
        <strain evidence="2 3">JP610</strain>
    </source>
</reference>
<name>A0A0L0F223_9EUKA</name>
<dbReference type="RefSeq" id="XP_014144639.1">
    <property type="nucleotide sequence ID" value="XM_014289164.1"/>
</dbReference>
<keyword evidence="3" id="KW-1185">Reference proteome</keyword>
<keyword evidence="1" id="KW-0472">Membrane</keyword>
<feature type="non-terminal residue" evidence="2">
    <location>
        <position position="1"/>
    </location>
</feature>
<dbReference type="Proteomes" id="UP000054560">
    <property type="component" value="Unassembled WGS sequence"/>
</dbReference>
<evidence type="ECO:0000313" key="2">
    <source>
        <dbReference type="EMBL" id="KNC70737.1"/>
    </source>
</evidence>
<feature type="transmembrane region" description="Helical" evidence="1">
    <location>
        <begin position="16"/>
        <end position="37"/>
    </location>
</feature>
<sequence>KDMGCKNVHTMGKNDAAINNLCAVLAALGTVATLYQMGSMSLGINKKGKD</sequence>
<dbReference type="GeneID" id="25917237"/>
<dbReference type="AlphaFoldDB" id="A0A0L0F223"/>
<protein>
    <submittedName>
        <fullName evidence="2">Uncharacterized protein</fullName>
    </submittedName>
</protein>
<dbReference type="EMBL" id="KQ250337">
    <property type="protein sequence ID" value="KNC70737.1"/>
    <property type="molecule type" value="Genomic_DNA"/>
</dbReference>
<organism evidence="2 3">
    <name type="scientific">Sphaeroforma arctica JP610</name>
    <dbReference type="NCBI Taxonomy" id="667725"/>
    <lineage>
        <taxon>Eukaryota</taxon>
        <taxon>Ichthyosporea</taxon>
        <taxon>Ichthyophonida</taxon>
        <taxon>Sphaeroforma</taxon>
    </lineage>
</organism>
<evidence type="ECO:0000256" key="1">
    <source>
        <dbReference type="SAM" id="Phobius"/>
    </source>
</evidence>
<proteinExistence type="predicted"/>
<accession>A0A0L0F223</accession>